<proteinExistence type="predicted"/>
<feature type="region of interest" description="Disordered" evidence="1">
    <location>
        <begin position="317"/>
        <end position="343"/>
    </location>
</feature>
<keyword evidence="4" id="KW-1185">Reference proteome</keyword>
<gene>
    <name evidence="3" type="ORF">CYPRO_2783</name>
</gene>
<organism evidence="3 4">
    <name type="scientific">Cyclonatronum proteinivorum</name>
    <dbReference type="NCBI Taxonomy" id="1457365"/>
    <lineage>
        <taxon>Bacteria</taxon>
        <taxon>Pseudomonadati</taxon>
        <taxon>Balneolota</taxon>
        <taxon>Balneolia</taxon>
        <taxon>Balneolales</taxon>
        <taxon>Cyclonatronaceae</taxon>
        <taxon>Cyclonatronum</taxon>
    </lineage>
</organism>
<sequence>MNTLSRAGGQALRFKLKTRFVSLAGLLFVVLLLFGTPLPLQAQQGQIEVVRSQDQEVRPQAPQLTPELSYGFRLAEVDSPLEIAMLEQQYDLLISRALERYFNTSSFVVDTFIEGYLVVLRQQERAREEAQQEEDVPRFDVPGVPRVPGFIFRQLQEAIPDMEDNRTPEYTRIEIENITIRLIVDEAFGDEELDFMNLIITTTAKLQADRGDKLEVIHHRFPQSVLSRSGAVRADTLSDDLISSSDEIDAWLDEMEDDLGLTAAVADTTDDPQKAGFFQQLSFQEILLLLIFGVLVAAVVLITWILNRNRTGMQPQMAAAGADENGSAGNTDSAAPSGKRKKA</sequence>
<keyword evidence="2" id="KW-0812">Transmembrane</keyword>
<evidence type="ECO:0000256" key="1">
    <source>
        <dbReference type="SAM" id="MobiDB-lite"/>
    </source>
</evidence>
<evidence type="ECO:0000313" key="3">
    <source>
        <dbReference type="EMBL" id="AXJ02022.1"/>
    </source>
</evidence>
<dbReference type="AlphaFoldDB" id="A0A345UNH0"/>
<accession>A0A345UNH0</accession>
<name>A0A345UNH0_9BACT</name>
<keyword evidence="2" id="KW-1133">Transmembrane helix</keyword>
<reference evidence="3 4" key="1">
    <citation type="submission" date="2018-03" db="EMBL/GenBank/DDBJ databases">
        <title>Phenotypic and genomic properties of Cyclonatronum proteinivorum gen. nov., sp. nov., a haloalkaliphilic bacteroidete from soda lakes possessing Na+-translocating rhodopsin.</title>
        <authorList>
            <person name="Toshchakov S.V."/>
            <person name="Korzhenkov A."/>
            <person name="Samarov N.I."/>
            <person name="Kublanov I.V."/>
            <person name="Muntyan M.S."/>
            <person name="Sorokin D.Y."/>
        </authorList>
    </citation>
    <scope>NUCLEOTIDE SEQUENCE [LARGE SCALE GENOMIC DNA]</scope>
    <source>
        <strain evidence="3 4">Omega</strain>
    </source>
</reference>
<dbReference type="Proteomes" id="UP000254808">
    <property type="component" value="Chromosome"/>
</dbReference>
<evidence type="ECO:0000256" key="2">
    <source>
        <dbReference type="SAM" id="Phobius"/>
    </source>
</evidence>
<dbReference type="RefSeq" id="WP_114985156.1">
    <property type="nucleotide sequence ID" value="NZ_CP027806.1"/>
</dbReference>
<feature type="transmembrane region" description="Helical" evidence="2">
    <location>
        <begin position="286"/>
        <end position="307"/>
    </location>
</feature>
<keyword evidence="2" id="KW-0472">Membrane</keyword>
<protein>
    <submittedName>
        <fullName evidence="3">Uncharacterized protein</fullName>
    </submittedName>
</protein>
<evidence type="ECO:0000313" key="4">
    <source>
        <dbReference type="Proteomes" id="UP000254808"/>
    </source>
</evidence>
<dbReference type="EMBL" id="CP027806">
    <property type="protein sequence ID" value="AXJ02022.1"/>
    <property type="molecule type" value="Genomic_DNA"/>
</dbReference>
<dbReference type="KEGG" id="cprv:CYPRO_2783"/>